<gene>
    <name evidence="2" type="ORF">G0U57_008471</name>
</gene>
<accession>A0A8T1SH00</accession>
<evidence type="ECO:0000313" key="2">
    <source>
        <dbReference type="EMBL" id="KAG6928191.1"/>
    </source>
</evidence>
<dbReference type="Proteomes" id="UP000765507">
    <property type="component" value="Unassembled WGS sequence"/>
</dbReference>
<proteinExistence type="predicted"/>
<sequence length="192" mass="19840">VTRAGNYPPPAPARIFQPAPRAEPAALKPAPGSARLRLQGPAGATCEAEPEPPGGLAQRPVPCGVTPAPERPSLAGRRCRRDPERQDPLVLQLWAEASGEMAKAPGCPSCYLPTALFFAALCGSGAVLRRKDCPFPDPSDHTTYRCAAPACKLSLGSGAFKAGSVAQRYCEPATPWPAAPGSLSARADSGAC</sequence>
<evidence type="ECO:0000313" key="3">
    <source>
        <dbReference type="Proteomes" id="UP000765507"/>
    </source>
</evidence>
<evidence type="ECO:0000256" key="1">
    <source>
        <dbReference type="SAM" id="MobiDB-lite"/>
    </source>
</evidence>
<keyword evidence="3" id="KW-1185">Reference proteome</keyword>
<dbReference type="EMBL" id="JAHGAV010000225">
    <property type="protein sequence ID" value="KAG6928191.1"/>
    <property type="molecule type" value="Genomic_DNA"/>
</dbReference>
<dbReference type="OrthoDB" id="9050236at2759"/>
<organism evidence="2 3">
    <name type="scientific">Chelydra serpentina</name>
    <name type="common">Snapping turtle</name>
    <name type="synonym">Testudo serpentina</name>
    <dbReference type="NCBI Taxonomy" id="8475"/>
    <lineage>
        <taxon>Eukaryota</taxon>
        <taxon>Metazoa</taxon>
        <taxon>Chordata</taxon>
        <taxon>Craniata</taxon>
        <taxon>Vertebrata</taxon>
        <taxon>Euteleostomi</taxon>
        <taxon>Archelosauria</taxon>
        <taxon>Testudinata</taxon>
        <taxon>Testudines</taxon>
        <taxon>Cryptodira</taxon>
        <taxon>Durocryptodira</taxon>
        <taxon>Americhelydia</taxon>
        <taxon>Chelydroidea</taxon>
        <taxon>Chelydridae</taxon>
        <taxon>Chelydra</taxon>
    </lineage>
</organism>
<feature type="non-terminal residue" evidence="2">
    <location>
        <position position="1"/>
    </location>
</feature>
<comment type="caution">
    <text evidence="2">The sequence shown here is derived from an EMBL/GenBank/DDBJ whole genome shotgun (WGS) entry which is preliminary data.</text>
</comment>
<name>A0A8T1SH00_CHESE</name>
<feature type="region of interest" description="Disordered" evidence="1">
    <location>
        <begin position="1"/>
        <end position="83"/>
    </location>
</feature>
<protein>
    <submittedName>
        <fullName evidence="2">Uncharacterized protein</fullName>
    </submittedName>
</protein>
<dbReference type="AlphaFoldDB" id="A0A8T1SH00"/>
<reference evidence="2 3" key="1">
    <citation type="journal article" date="2020" name="G3 (Bethesda)">
        <title>Draft Genome of the Common Snapping Turtle, Chelydra serpentina, a Model for Phenotypic Plasticity in Reptiles.</title>
        <authorList>
            <person name="Das D."/>
            <person name="Singh S.K."/>
            <person name="Bierstedt J."/>
            <person name="Erickson A."/>
            <person name="Galli G.L.J."/>
            <person name="Crossley D.A. 2nd"/>
            <person name="Rhen T."/>
        </authorList>
    </citation>
    <scope>NUCLEOTIDE SEQUENCE [LARGE SCALE GENOMIC DNA]</scope>
    <source>
        <strain evidence="2">KW</strain>
    </source>
</reference>